<accession>A0A8C7DV85</accession>
<dbReference type="AlphaFoldDB" id="A0A8C7DV85"/>
<reference evidence="1" key="2">
    <citation type="submission" date="2025-09" db="UniProtKB">
        <authorList>
            <consortium name="Ensembl"/>
        </authorList>
    </citation>
    <scope>IDENTIFICATION</scope>
</reference>
<keyword evidence="2" id="KW-1185">Reference proteome</keyword>
<evidence type="ECO:0000313" key="1">
    <source>
        <dbReference type="Ensembl" id="ENSOKIP00005019190.1"/>
    </source>
</evidence>
<evidence type="ECO:0000313" key="2">
    <source>
        <dbReference type="Proteomes" id="UP000694557"/>
    </source>
</evidence>
<dbReference type="GeneTree" id="ENSGT00980000198976"/>
<reference evidence="1" key="1">
    <citation type="submission" date="2025-08" db="UniProtKB">
        <authorList>
            <consortium name="Ensembl"/>
        </authorList>
    </citation>
    <scope>IDENTIFICATION</scope>
</reference>
<dbReference type="Ensembl" id="ENSOKIT00005020448.1">
    <property type="protein sequence ID" value="ENSOKIP00005019190.1"/>
    <property type="gene ID" value="ENSOKIG00005008488.1"/>
</dbReference>
<name>A0A8C7DV85_ONCKI</name>
<organism evidence="1 2">
    <name type="scientific">Oncorhynchus kisutch</name>
    <name type="common">Coho salmon</name>
    <name type="synonym">Salmo kisutch</name>
    <dbReference type="NCBI Taxonomy" id="8019"/>
    <lineage>
        <taxon>Eukaryota</taxon>
        <taxon>Metazoa</taxon>
        <taxon>Chordata</taxon>
        <taxon>Craniata</taxon>
        <taxon>Vertebrata</taxon>
        <taxon>Euteleostomi</taxon>
        <taxon>Actinopterygii</taxon>
        <taxon>Neopterygii</taxon>
        <taxon>Teleostei</taxon>
        <taxon>Protacanthopterygii</taxon>
        <taxon>Salmoniformes</taxon>
        <taxon>Salmonidae</taxon>
        <taxon>Salmoninae</taxon>
        <taxon>Oncorhynchus</taxon>
    </lineage>
</organism>
<sequence>MHVPVGRLLLPVQRLLQHQLCEFVPVSLRLHIQVEVVIGGDVVCAQRIGAHVRIECTLKREPGTGGSAAGTLLTDLLPVNSFVDEQNPVLHVHFQVRRPRARHHLEAPRGDFGHVQSKVLGDIPHEGAVIRLLRHRVAYLSPVYRGPSCL</sequence>
<proteinExistence type="predicted"/>
<dbReference type="Proteomes" id="UP000694557">
    <property type="component" value="Unassembled WGS sequence"/>
</dbReference>
<protein>
    <submittedName>
        <fullName evidence="1">Uncharacterized protein</fullName>
    </submittedName>
</protein>